<reference evidence="2" key="1">
    <citation type="submission" date="2014-05" db="EMBL/GenBank/DDBJ databases">
        <title>The transcriptome of the halophilic microalga Tetraselmis sp. GSL018 isolated from the Great Salt Lake, Utah.</title>
        <authorList>
            <person name="Jinkerson R.E."/>
            <person name="D'Adamo S."/>
            <person name="Posewitz M.C."/>
        </authorList>
    </citation>
    <scope>NUCLEOTIDE SEQUENCE</scope>
    <source>
        <strain evidence="2">GSL018</strain>
    </source>
</reference>
<feature type="compositionally biased region" description="Basic and acidic residues" evidence="1">
    <location>
        <begin position="34"/>
        <end position="67"/>
    </location>
</feature>
<accession>A0A061S147</accession>
<protein>
    <submittedName>
        <fullName evidence="2">Uncharacterized protein</fullName>
    </submittedName>
</protein>
<proteinExistence type="predicted"/>
<dbReference type="AlphaFoldDB" id="A0A061S147"/>
<organism evidence="2">
    <name type="scientific">Tetraselmis sp. GSL018</name>
    <dbReference type="NCBI Taxonomy" id="582737"/>
    <lineage>
        <taxon>Eukaryota</taxon>
        <taxon>Viridiplantae</taxon>
        <taxon>Chlorophyta</taxon>
        <taxon>core chlorophytes</taxon>
        <taxon>Chlorodendrophyceae</taxon>
        <taxon>Chlorodendrales</taxon>
        <taxon>Chlorodendraceae</taxon>
        <taxon>Tetraselmis</taxon>
    </lineage>
</organism>
<dbReference type="EMBL" id="GBEZ01008842">
    <property type="protein sequence ID" value="JAC76719.1"/>
    <property type="molecule type" value="Transcribed_RNA"/>
</dbReference>
<name>A0A061S147_9CHLO</name>
<gene>
    <name evidence="2" type="ORF">TSPGSL018_19430</name>
</gene>
<feature type="region of interest" description="Disordered" evidence="1">
    <location>
        <begin position="1"/>
        <end position="67"/>
    </location>
</feature>
<feature type="non-terminal residue" evidence="2">
    <location>
        <position position="1"/>
    </location>
</feature>
<evidence type="ECO:0000256" key="1">
    <source>
        <dbReference type="SAM" id="MobiDB-lite"/>
    </source>
</evidence>
<feature type="compositionally biased region" description="Basic and acidic residues" evidence="1">
    <location>
        <begin position="1"/>
        <end position="23"/>
    </location>
</feature>
<sequence length="67" mass="7323">GKGGRERGREDRGEGRSEGEIWERGVGGGASVDGHGEKDRHVWDGRGRGRGGRIEGEREGAIRRNRV</sequence>
<evidence type="ECO:0000313" key="2">
    <source>
        <dbReference type="EMBL" id="JAC76719.1"/>
    </source>
</evidence>